<protein>
    <submittedName>
        <fullName evidence="3">Uncharacterized protein</fullName>
    </submittedName>
</protein>
<reference evidence="3" key="1">
    <citation type="journal article" date="2023" name="Science">
        <title>Genome structures resolve the early diversification of teleost fishes.</title>
        <authorList>
            <person name="Parey E."/>
            <person name="Louis A."/>
            <person name="Montfort J."/>
            <person name="Bouchez O."/>
            <person name="Roques C."/>
            <person name="Iampietro C."/>
            <person name="Lluch J."/>
            <person name="Castinel A."/>
            <person name="Donnadieu C."/>
            <person name="Desvignes T."/>
            <person name="Floi Bucao C."/>
            <person name="Jouanno E."/>
            <person name="Wen M."/>
            <person name="Mejri S."/>
            <person name="Dirks R."/>
            <person name="Jansen H."/>
            <person name="Henkel C."/>
            <person name="Chen W.J."/>
            <person name="Zahm M."/>
            <person name="Cabau C."/>
            <person name="Klopp C."/>
            <person name="Thompson A.W."/>
            <person name="Robinson-Rechavi M."/>
            <person name="Braasch I."/>
            <person name="Lecointre G."/>
            <person name="Bobe J."/>
            <person name="Postlethwait J.H."/>
            <person name="Berthelot C."/>
            <person name="Roest Crollius H."/>
            <person name="Guiguen Y."/>
        </authorList>
    </citation>
    <scope>NUCLEOTIDE SEQUENCE</scope>
    <source>
        <strain evidence="3">WJC10195</strain>
    </source>
</reference>
<name>A0A9Q1EZ27_SYNKA</name>
<accession>A0A9Q1EZ27</accession>
<feature type="compositionally biased region" description="Acidic residues" evidence="2">
    <location>
        <begin position="333"/>
        <end position="343"/>
    </location>
</feature>
<dbReference type="GO" id="GO:0045944">
    <property type="term" value="P:positive regulation of transcription by RNA polymerase II"/>
    <property type="evidence" value="ECO:0007669"/>
    <property type="project" value="TreeGrafter"/>
</dbReference>
<feature type="compositionally biased region" description="Polar residues" evidence="2">
    <location>
        <begin position="357"/>
        <end position="366"/>
    </location>
</feature>
<comment type="caution">
    <text evidence="3">The sequence shown here is derived from an EMBL/GenBank/DDBJ whole genome shotgun (WGS) entry which is preliminary data.</text>
</comment>
<feature type="region of interest" description="Disordered" evidence="2">
    <location>
        <begin position="172"/>
        <end position="461"/>
    </location>
</feature>
<evidence type="ECO:0000313" key="3">
    <source>
        <dbReference type="EMBL" id="KAJ8347838.1"/>
    </source>
</evidence>
<dbReference type="GO" id="GO:0003712">
    <property type="term" value="F:transcription coregulator activity"/>
    <property type="evidence" value="ECO:0007669"/>
    <property type="project" value="TreeGrafter"/>
</dbReference>
<dbReference type="PANTHER" id="PTHR15268">
    <property type="entry name" value="THRAP3/BCLAF1"/>
    <property type="match status" value="1"/>
</dbReference>
<evidence type="ECO:0000313" key="4">
    <source>
        <dbReference type="Proteomes" id="UP001152622"/>
    </source>
</evidence>
<feature type="compositionally biased region" description="Basic and acidic residues" evidence="2">
    <location>
        <begin position="440"/>
        <end position="454"/>
    </location>
</feature>
<dbReference type="GO" id="GO:0016592">
    <property type="term" value="C:mediator complex"/>
    <property type="evidence" value="ECO:0007669"/>
    <property type="project" value="TreeGrafter"/>
</dbReference>
<feature type="compositionally biased region" description="Polar residues" evidence="2">
    <location>
        <begin position="476"/>
        <end position="491"/>
    </location>
</feature>
<dbReference type="Pfam" id="PF15440">
    <property type="entry name" value="THRAP3_BCLAF1"/>
    <property type="match status" value="1"/>
</dbReference>
<organism evidence="3 4">
    <name type="scientific">Synaphobranchus kaupii</name>
    <name type="common">Kaup's arrowtooth eel</name>
    <dbReference type="NCBI Taxonomy" id="118154"/>
    <lineage>
        <taxon>Eukaryota</taxon>
        <taxon>Metazoa</taxon>
        <taxon>Chordata</taxon>
        <taxon>Craniata</taxon>
        <taxon>Vertebrata</taxon>
        <taxon>Euteleostomi</taxon>
        <taxon>Actinopterygii</taxon>
        <taxon>Neopterygii</taxon>
        <taxon>Teleostei</taxon>
        <taxon>Anguilliformes</taxon>
        <taxon>Synaphobranchidae</taxon>
        <taxon>Synaphobranchus</taxon>
    </lineage>
</organism>
<dbReference type="InterPro" id="IPR029199">
    <property type="entry name" value="THRAP3_BCLAF1"/>
</dbReference>
<dbReference type="GO" id="GO:0003677">
    <property type="term" value="F:DNA binding"/>
    <property type="evidence" value="ECO:0007669"/>
    <property type="project" value="TreeGrafter"/>
</dbReference>
<proteinExistence type="inferred from homology"/>
<dbReference type="PANTHER" id="PTHR15268:SF17">
    <property type="entry name" value="BCLAF1 AND THRAP3 FAMILY MEMBER 3"/>
    <property type="match status" value="1"/>
</dbReference>
<keyword evidence="4" id="KW-1185">Reference proteome</keyword>
<evidence type="ECO:0000256" key="2">
    <source>
        <dbReference type="SAM" id="MobiDB-lite"/>
    </source>
</evidence>
<sequence>MLKMVRPYSGSLRQKHRPFSQSYVSHEPHGRMQRLDHYGSHSRVQREFHEVKAPQWREPRGGGPLRGRPPHFTKGPRLMEWRDSAQHFHRPAGVLTGVQDPQERTGAGIVLLAGDRSPGDRLFDRLPRGERWNGTRGFLRPRSWECRFSNSPQRKSQEFHRRGSYPERYRSEAAVQAGLSTEREARRNSESEREMEENRRSMEWGERNSPHHSYRTPKWKAGSAPSSPRFHQHQHIQERPTGRPMKRKHPEGGPLPAGPGFEHCPKRARRETPQRFHGAKGFGGRGLSLKDKSRLLKGRKLRAVPETGDKHKPSALTLKPKHPKTQPPKDEKQEEEEEEEEEEEKPKPCPSVRKARSTITLQNEQPEASKDEALKKRNLKRAPHKMSCPPDATANSPRETETLTIKVDTRHTLNTHSSSPSDRQLSRDLVTVSRRGLGSRPEEKNTAPWRDRAQKTQTTESCFSFHGNLTLNERFSKLQNSTSSPREQSGRYSGLKRQVDMPLLNQKTAKPIKIMGPPQRPSFRPSSPEATDGQPGGAPSLPAEASVQEEPEHYVQVPQPAGAALPGTCVPPLIVGTGEECQAWSTLACLVL</sequence>
<gene>
    <name evidence="3" type="ORF">SKAU_G00264270</name>
</gene>
<dbReference type="AlphaFoldDB" id="A0A9Q1EZ27"/>
<feature type="region of interest" description="Disordered" evidence="2">
    <location>
        <begin position="476"/>
        <end position="555"/>
    </location>
</feature>
<dbReference type="OrthoDB" id="8963371at2759"/>
<dbReference type="EMBL" id="JAINUF010000010">
    <property type="protein sequence ID" value="KAJ8347838.1"/>
    <property type="molecule type" value="Genomic_DNA"/>
</dbReference>
<feature type="compositionally biased region" description="Polar residues" evidence="2">
    <location>
        <begin position="412"/>
        <end position="423"/>
    </location>
</feature>
<comment type="similarity">
    <text evidence="1">Belongs to the BCLAF1/THRAP3 family.</text>
</comment>
<feature type="compositionally biased region" description="Basic and acidic residues" evidence="2">
    <location>
        <begin position="181"/>
        <end position="209"/>
    </location>
</feature>
<feature type="region of interest" description="Disordered" evidence="2">
    <location>
        <begin position="1"/>
        <end position="28"/>
    </location>
</feature>
<dbReference type="Proteomes" id="UP001152622">
    <property type="component" value="Chromosome 10"/>
</dbReference>
<evidence type="ECO:0000256" key="1">
    <source>
        <dbReference type="ARBA" id="ARBA00006481"/>
    </source>
</evidence>